<dbReference type="GO" id="GO:0003677">
    <property type="term" value="F:DNA binding"/>
    <property type="evidence" value="ECO:0007669"/>
    <property type="project" value="TreeGrafter"/>
</dbReference>
<dbReference type="SUPFAM" id="SSF52425">
    <property type="entry name" value="Cryptochrome/photolyase, N-terminal domain"/>
    <property type="match status" value="1"/>
</dbReference>
<dbReference type="AlphaFoldDB" id="A0A7R9K4V7"/>
<dbReference type="GO" id="GO:0045892">
    <property type="term" value="P:negative regulation of DNA-templated transcription"/>
    <property type="evidence" value="ECO:0007669"/>
    <property type="project" value="TreeGrafter"/>
</dbReference>
<dbReference type="InterPro" id="IPR014729">
    <property type="entry name" value="Rossmann-like_a/b/a_fold"/>
</dbReference>
<dbReference type="GO" id="GO:0009881">
    <property type="term" value="F:photoreceptor activity"/>
    <property type="evidence" value="ECO:0007669"/>
    <property type="project" value="UniProtKB-KW"/>
</dbReference>
<evidence type="ECO:0000313" key="4">
    <source>
        <dbReference type="EMBL" id="CAD7604462.1"/>
    </source>
</evidence>
<organism evidence="4">
    <name type="scientific">Timema genevievae</name>
    <name type="common">Walking stick</name>
    <dbReference type="NCBI Taxonomy" id="629358"/>
    <lineage>
        <taxon>Eukaryota</taxon>
        <taxon>Metazoa</taxon>
        <taxon>Ecdysozoa</taxon>
        <taxon>Arthropoda</taxon>
        <taxon>Hexapoda</taxon>
        <taxon>Insecta</taxon>
        <taxon>Pterygota</taxon>
        <taxon>Neoptera</taxon>
        <taxon>Polyneoptera</taxon>
        <taxon>Phasmatodea</taxon>
        <taxon>Timematodea</taxon>
        <taxon>Timematoidea</taxon>
        <taxon>Timematidae</taxon>
        <taxon>Timema</taxon>
    </lineage>
</organism>
<dbReference type="GO" id="GO:0032922">
    <property type="term" value="P:circadian regulation of gene expression"/>
    <property type="evidence" value="ECO:0007669"/>
    <property type="project" value="TreeGrafter"/>
</dbReference>
<dbReference type="PROSITE" id="PS51645">
    <property type="entry name" value="PHR_CRY_ALPHA_BETA"/>
    <property type="match status" value="1"/>
</dbReference>
<dbReference type="InterPro" id="IPR002081">
    <property type="entry name" value="Cryptochrome/DNA_photolyase_1"/>
</dbReference>
<name>A0A7R9K4V7_TIMGE</name>
<proteinExistence type="predicted"/>
<keyword evidence="1" id="KW-0716">Sensory transduction</keyword>
<dbReference type="Gene3D" id="3.40.50.620">
    <property type="entry name" value="HUPs"/>
    <property type="match status" value="1"/>
</dbReference>
<keyword evidence="1" id="KW-0600">Photoreceptor protein</keyword>
<feature type="domain" description="Photolyase/cryptochrome alpha/beta" evidence="3">
    <location>
        <begin position="66"/>
        <end position="195"/>
    </location>
</feature>
<evidence type="ECO:0000256" key="1">
    <source>
        <dbReference type="ARBA" id="ARBA00022543"/>
    </source>
</evidence>
<accession>A0A7R9K4V7</accession>
<evidence type="ECO:0000259" key="3">
    <source>
        <dbReference type="PROSITE" id="PS51645"/>
    </source>
</evidence>
<dbReference type="Gene3D" id="1.25.40.80">
    <property type="match status" value="2"/>
</dbReference>
<reference evidence="4" key="1">
    <citation type="submission" date="2020-11" db="EMBL/GenBank/DDBJ databases">
        <authorList>
            <person name="Tran Van P."/>
        </authorList>
    </citation>
    <scope>NUCLEOTIDE SEQUENCE</scope>
</reference>
<dbReference type="GO" id="GO:0043153">
    <property type="term" value="P:entrainment of circadian clock by photoperiod"/>
    <property type="evidence" value="ECO:0007669"/>
    <property type="project" value="TreeGrafter"/>
</dbReference>
<dbReference type="InterPro" id="IPR006050">
    <property type="entry name" value="DNA_photolyase_N"/>
</dbReference>
<dbReference type="GO" id="GO:0071949">
    <property type="term" value="F:FAD binding"/>
    <property type="evidence" value="ECO:0007669"/>
    <property type="project" value="TreeGrafter"/>
</dbReference>
<dbReference type="EMBL" id="OE843998">
    <property type="protein sequence ID" value="CAD7604462.1"/>
    <property type="molecule type" value="Genomic_DNA"/>
</dbReference>
<evidence type="ECO:0000256" key="2">
    <source>
        <dbReference type="ARBA" id="ARBA00022991"/>
    </source>
</evidence>
<keyword evidence="2" id="KW-0157">Chromophore</keyword>
<gene>
    <name evidence="4" type="ORF">TGEB3V08_LOCUS9148</name>
</gene>
<dbReference type="Pfam" id="PF00875">
    <property type="entry name" value="DNA_photolyase"/>
    <property type="match status" value="1"/>
</dbReference>
<dbReference type="PANTHER" id="PTHR11455:SF17">
    <property type="entry name" value="CRYPTOCHROME-1"/>
    <property type="match status" value="1"/>
</dbReference>
<dbReference type="GO" id="GO:0005737">
    <property type="term" value="C:cytoplasm"/>
    <property type="evidence" value="ECO:0007669"/>
    <property type="project" value="TreeGrafter"/>
</dbReference>
<dbReference type="PANTHER" id="PTHR11455">
    <property type="entry name" value="CRYPTOCHROME"/>
    <property type="match status" value="1"/>
</dbReference>
<protein>
    <recommendedName>
        <fullName evidence="3">Photolyase/cryptochrome alpha/beta domain-containing protein</fullName>
    </recommendedName>
</protein>
<keyword evidence="1" id="KW-0675">Receptor</keyword>
<dbReference type="GO" id="GO:0005634">
    <property type="term" value="C:nucleus"/>
    <property type="evidence" value="ECO:0007669"/>
    <property type="project" value="TreeGrafter"/>
</dbReference>
<dbReference type="InterPro" id="IPR036155">
    <property type="entry name" value="Crypto/Photolyase_N_sf"/>
</dbReference>
<sequence length="391" mass="44220">MACCDADGLFTMIEPGHAGRNTDGVHPTEIRTSISPSSAVELNTTGALANYATEAVVVMFSEKGKKVNVHWFRHGLRLHDNPAFLEALKDGDEIFPIFIFDGETAGTRVVGYNRMNFLLESLHDLDTQLRKFGGQLFLFQGSPVHIFERLWEEVGLQKICFEQDPEPIWHTRDSSVKQFCEERGIHWVEKVSHTLWEPHQVVKTNGGTPPLTYQMFLHTVSVIGKPSRPAEDLDFTGVKFGVLPQYLAEEFKCLVSCIPLFWITMFSWTYELTMLLAQIAFISIKHRKNYFWGDESKCSRNSLTAQDLGLQQDVSASERMVCWVGGETRALENLSDRMQVEEAAFRRGFYLPNQSLPDLLGPPTSQSAALRFGCLSVRRISAVHFILPLES</sequence>